<reference evidence="3 4" key="1">
    <citation type="journal article" date="2013" name="Curr. Biol.">
        <title>The Genome of the Foraminiferan Reticulomyxa filosa.</title>
        <authorList>
            <person name="Glockner G."/>
            <person name="Hulsmann N."/>
            <person name="Schleicher M."/>
            <person name="Noegel A.A."/>
            <person name="Eichinger L."/>
            <person name="Gallinger C."/>
            <person name="Pawlowski J."/>
            <person name="Sierra R."/>
            <person name="Euteneuer U."/>
            <person name="Pillet L."/>
            <person name="Moustafa A."/>
            <person name="Platzer M."/>
            <person name="Groth M."/>
            <person name="Szafranski K."/>
            <person name="Schliwa M."/>
        </authorList>
    </citation>
    <scope>NUCLEOTIDE SEQUENCE [LARGE SCALE GENOMIC DNA]</scope>
</reference>
<dbReference type="AlphaFoldDB" id="X6MSJ2"/>
<proteinExistence type="predicted"/>
<gene>
    <name evidence="3" type="ORF">RFI_20414</name>
</gene>
<evidence type="ECO:0000313" key="3">
    <source>
        <dbReference type="EMBL" id="ETO16923.1"/>
    </source>
</evidence>
<protein>
    <submittedName>
        <fullName evidence="3">Viral A-type inclusion protein</fullName>
    </submittedName>
</protein>
<dbReference type="Proteomes" id="UP000023152">
    <property type="component" value="Unassembled WGS sequence"/>
</dbReference>
<feature type="region of interest" description="Disordered" evidence="2">
    <location>
        <begin position="99"/>
        <end position="118"/>
    </location>
</feature>
<feature type="non-terminal residue" evidence="3">
    <location>
        <position position="155"/>
    </location>
</feature>
<evidence type="ECO:0000256" key="2">
    <source>
        <dbReference type="SAM" id="MobiDB-lite"/>
    </source>
</evidence>
<dbReference type="EMBL" id="ASPP01017616">
    <property type="protein sequence ID" value="ETO16923.1"/>
    <property type="molecule type" value="Genomic_DNA"/>
</dbReference>
<feature type="non-terminal residue" evidence="3">
    <location>
        <position position="1"/>
    </location>
</feature>
<accession>X6MSJ2</accession>
<keyword evidence="4" id="KW-1185">Reference proteome</keyword>
<organism evidence="3 4">
    <name type="scientific">Reticulomyxa filosa</name>
    <dbReference type="NCBI Taxonomy" id="46433"/>
    <lineage>
        <taxon>Eukaryota</taxon>
        <taxon>Sar</taxon>
        <taxon>Rhizaria</taxon>
        <taxon>Retaria</taxon>
        <taxon>Foraminifera</taxon>
        <taxon>Monothalamids</taxon>
        <taxon>Reticulomyxidae</taxon>
        <taxon>Reticulomyxa</taxon>
    </lineage>
</organism>
<name>X6MSJ2_RETFI</name>
<keyword evidence="1" id="KW-0175">Coiled coil</keyword>
<feature type="compositionally biased region" description="Low complexity" evidence="2">
    <location>
        <begin position="99"/>
        <end position="110"/>
    </location>
</feature>
<feature type="coiled-coil region" evidence="1">
    <location>
        <begin position="5"/>
        <end position="96"/>
    </location>
</feature>
<evidence type="ECO:0000256" key="1">
    <source>
        <dbReference type="SAM" id="Coils"/>
    </source>
</evidence>
<sequence>YKQQNESKTRALEQLNNDFETYKNERYDSIERQNGVLNQQLKALKDENDEFRMKVMELESTNRQQDQVIQQLRSDYEDAKQRVSLLQNQLQSQIQAQTQTQTQNQANNNSKAPTAPNTMASVLPQSIAYMKPEWVEAIEHVLRQMNNICAKFVCF</sequence>
<comment type="caution">
    <text evidence="3">The sequence shown here is derived from an EMBL/GenBank/DDBJ whole genome shotgun (WGS) entry which is preliminary data.</text>
</comment>
<evidence type="ECO:0000313" key="4">
    <source>
        <dbReference type="Proteomes" id="UP000023152"/>
    </source>
</evidence>